<dbReference type="PROSITE" id="PS52016">
    <property type="entry name" value="TONB_DEPENDENT_REC_3"/>
    <property type="match status" value="1"/>
</dbReference>
<keyword evidence="2 7" id="KW-0813">Transport</keyword>
<evidence type="ECO:0000256" key="5">
    <source>
        <dbReference type="ARBA" id="ARBA00023136"/>
    </source>
</evidence>
<keyword evidence="3 7" id="KW-1134">Transmembrane beta strand</keyword>
<dbReference type="EMBL" id="VBVZ01000679">
    <property type="protein sequence ID" value="TLG87872.1"/>
    <property type="molecule type" value="Genomic_DNA"/>
</dbReference>
<evidence type="ECO:0000313" key="9">
    <source>
        <dbReference type="EMBL" id="TLG87872.1"/>
    </source>
</evidence>
<gene>
    <name evidence="9" type="ORF">FEM54_28815</name>
</gene>
<feature type="short sequence motif" description="TonB C-terminal box" evidence="8">
    <location>
        <begin position="44"/>
        <end position="61"/>
    </location>
</feature>
<reference evidence="9 10" key="1">
    <citation type="submission" date="2019-05" db="EMBL/GenBank/DDBJ databases">
        <title>Pseudomonas edaphica sp. nov., isolated from rhizospheric soil of Cistus ladanifer L. in Spain.</title>
        <authorList>
            <person name="Peix A."/>
        </authorList>
    </citation>
    <scope>NUCLEOTIDE SEQUENCE [LARGE SCALE GENOMIC DNA]</scope>
    <source>
        <strain evidence="9 10">RD25</strain>
    </source>
</reference>
<dbReference type="InterPro" id="IPR039426">
    <property type="entry name" value="TonB-dep_rcpt-like"/>
</dbReference>
<dbReference type="InterPro" id="IPR010917">
    <property type="entry name" value="TonB_rcpt_CS"/>
</dbReference>
<evidence type="ECO:0000256" key="7">
    <source>
        <dbReference type="PROSITE-ProRule" id="PRU01360"/>
    </source>
</evidence>
<dbReference type="PANTHER" id="PTHR32552:SF74">
    <property type="entry name" value="HYDROXAMATE SIDEROPHORE RECEPTOR FHUE"/>
    <property type="match status" value="1"/>
</dbReference>
<evidence type="ECO:0000313" key="10">
    <source>
        <dbReference type="Proteomes" id="UP000304941"/>
    </source>
</evidence>
<evidence type="ECO:0000256" key="4">
    <source>
        <dbReference type="ARBA" id="ARBA00022692"/>
    </source>
</evidence>
<keyword evidence="4 7" id="KW-0812">Transmembrane</keyword>
<dbReference type="RefSeq" id="WP_138453884.1">
    <property type="nucleotide sequence ID" value="NZ_VBVZ01000679.1"/>
</dbReference>
<comment type="similarity">
    <text evidence="7">Belongs to the TonB-dependent receptor family.</text>
</comment>
<dbReference type="InterPro" id="IPR036942">
    <property type="entry name" value="Beta-barrel_TonB_sf"/>
</dbReference>
<dbReference type="SUPFAM" id="SSF56935">
    <property type="entry name" value="Porins"/>
    <property type="match status" value="1"/>
</dbReference>
<name>A0ABY2U1N0_9PSED</name>
<evidence type="ECO:0000256" key="1">
    <source>
        <dbReference type="ARBA" id="ARBA00004571"/>
    </source>
</evidence>
<comment type="caution">
    <text evidence="9">The sequence shown here is derived from an EMBL/GenBank/DDBJ whole genome shotgun (WGS) entry which is preliminary data.</text>
</comment>
<accession>A0ABY2U1N0</accession>
<dbReference type="Proteomes" id="UP000304941">
    <property type="component" value="Unassembled WGS sequence"/>
</dbReference>
<sequence length="61" mass="7224">FSQDPLWIVDAMARYQVTENVSATLNVNNIFDKKYYTNIGFYNSAYYGDPRNVMLSTRWNF</sequence>
<dbReference type="PROSITE" id="PS01156">
    <property type="entry name" value="TONB_DEPENDENT_REC_2"/>
    <property type="match status" value="1"/>
</dbReference>
<keyword evidence="10" id="KW-1185">Reference proteome</keyword>
<keyword evidence="5 7" id="KW-0472">Membrane</keyword>
<evidence type="ECO:0000256" key="2">
    <source>
        <dbReference type="ARBA" id="ARBA00022448"/>
    </source>
</evidence>
<dbReference type="PANTHER" id="PTHR32552">
    <property type="entry name" value="FERRICHROME IRON RECEPTOR-RELATED"/>
    <property type="match status" value="1"/>
</dbReference>
<feature type="non-terminal residue" evidence="9">
    <location>
        <position position="1"/>
    </location>
</feature>
<proteinExistence type="inferred from homology"/>
<evidence type="ECO:0000256" key="8">
    <source>
        <dbReference type="PROSITE-ProRule" id="PRU10144"/>
    </source>
</evidence>
<evidence type="ECO:0000256" key="6">
    <source>
        <dbReference type="ARBA" id="ARBA00023237"/>
    </source>
</evidence>
<comment type="subcellular location">
    <subcellularLocation>
        <location evidence="1 7">Cell outer membrane</location>
        <topology evidence="1 7">Multi-pass membrane protein</topology>
    </subcellularLocation>
</comment>
<protein>
    <submittedName>
        <fullName evidence="9">TonB-dependent receptor</fullName>
    </submittedName>
</protein>
<dbReference type="Gene3D" id="2.40.170.20">
    <property type="entry name" value="TonB-dependent receptor, beta-barrel domain"/>
    <property type="match status" value="1"/>
</dbReference>
<evidence type="ECO:0000256" key="3">
    <source>
        <dbReference type="ARBA" id="ARBA00022452"/>
    </source>
</evidence>
<keyword evidence="6 7" id="KW-0998">Cell outer membrane</keyword>
<organism evidence="9 10">
    <name type="scientific">Pseudomonas edaphica</name>
    <dbReference type="NCBI Taxonomy" id="2006980"/>
    <lineage>
        <taxon>Bacteria</taxon>
        <taxon>Pseudomonadati</taxon>
        <taxon>Pseudomonadota</taxon>
        <taxon>Gammaproteobacteria</taxon>
        <taxon>Pseudomonadales</taxon>
        <taxon>Pseudomonadaceae</taxon>
        <taxon>Pseudomonas</taxon>
    </lineage>
</organism>
<keyword evidence="9" id="KW-0675">Receptor</keyword>